<accession>A0A7D7R1H6</accession>
<proteinExistence type="predicted"/>
<keyword evidence="1" id="KW-0472">Membrane</keyword>
<feature type="transmembrane region" description="Helical" evidence="1">
    <location>
        <begin position="71"/>
        <end position="89"/>
    </location>
</feature>
<feature type="transmembrane region" description="Helical" evidence="1">
    <location>
        <begin position="46"/>
        <end position="65"/>
    </location>
</feature>
<dbReference type="KEGG" id="gji:H1R19_18740"/>
<evidence type="ECO:0000313" key="2">
    <source>
        <dbReference type="EMBL" id="QMT00887.1"/>
    </source>
</evidence>
<dbReference type="PROSITE" id="PS51257">
    <property type="entry name" value="PROKAR_LIPOPROTEIN"/>
    <property type="match status" value="1"/>
</dbReference>
<name>A0A7D7R1H6_9ACTN</name>
<dbReference type="EMBL" id="CP059491">
    <property type="protein sequence ID" value="QMT00887.1"/>
    <property type="molecule type" value="Genomic_DNA"/>
</dbReference>
<keyword evidence="1" id="KW-0812">Transmembrane</keyword>
<organism evidence="2 3">
    <name type="scientific">Gordonia jinghuaiqii</name>
    <dbReference type="NCBI Taxonomy" id="2758710"/>
    <lineage>
        <taxon>Bacteria</taxon>
        <taxon>Bacillati</taxon>
        <taxon>Actinomycetota</taxon>
        <taxon>Actinomycetes</taxon>
        <taxon>Mycobacteriales</taxon>
        <taxon>Gordoniaceae</taxon>
        <taxon>Gordonia</taxon>
    </lineage>
</organism>
<dbReference type="Proteomes" id="UP000515663">
    <property type="component" value="Chromosome"/>
</dbReference>
<protein>
    <submittedName>
        <fullName evidence="2">Uncharacterized protein</fullName>
    </submittedName>
</protein>
<keyword evidence="3" id="KW-1185">Reference proteome</keyword>
<reference evidence="3" key="1">
    <citation type="submission" date="2020-07" db="EMBL/GenBank/DDBJ databases">
        <title>novel species isolated from the respiratory tract of Marmot.</title>
        <authorList>
            <person name="Zhang G."/>
        </authorList>
    </citation>
    <scope>NUCLEOTIDE SEQUENCE [LARGE SCALE GENOMIC DNA]</scope>
    <source>
        <strain evidence="3">686</strain>
    </source>
</reference>
<keyword evidence="1" id="KW-1133">Transmembrane helix</keyword>
<evidence type="ECO:0000313" key="3">
    <source>
        <dbReference type="Proteomes" id="UP000515663"/>
    </source>
</evidence>
<evidence type="ECO:0000256" key="1">
    <source>
        <dbReference type="SAM" id="Phobius"/>
    </source>
</evidence>
<dbReference type="AlphaFoldDB" id="A0A7D7R1H6"/>
<gene>
    <name evidence="2" type="ORF">H1R19_18740</name>
</gene>
<dbReference type="RefSeq" id="WP_188328864.1">
    <property type="nucleotide sequence ID" value="NZ_CP059491.1"/>
</dbReference>
<sequence>MNDETRRDVEPADSTGQLTYAGQTAASVTLACVIVGIPFLFADDRVVVALTVTTAVFVAGCALLINPRTRAWGGVVVAVAVPFYLVTGLM</sequence>
<feature type="transmembrane region" description="Helical" evidence="1">
    <location>
        <begin position="20"/>
        <end position="41"/>
    </location>
</feature>